<evidence type="ECO:0000256" key="7">
    <source>
        <dbReference type="ARBA" id="ARBA00023918"/>
    </source>
</evidence>
<feature type="binding site" evidence="12">
    <location>
        <position position="122"/>
    </location>
    <ligand>
        <name>phosphate</name>
        <dbReference type="ChEBI" id="CHEBI:43474"/>
    </ligand>
</feature>
<dbReference type="CDD" id="cd09009">
    <property type="entry name" value="PNP-EcPNPII_like"/>
    <property type="match status" value="1"/>
</dbReference>
<comment type="catalytic activity">
    <reaction evidence="9">
        <text>2'-deoxyinosine + phosphate = 2-deoxy-alpha-D-ribose 1-phosphate + hypoxanthine</text>
        <dbReference type="Rhea" id="RHEA:27750"/>
        <dbReference type="ChEBI" id="CHEBI:17368"/>
        <dbReference type="ChEBI" id="CHEBI:28997"/>
        <dbReference type="ChEBI" id="CHEBI:43474"/>
        <dbReference type="ChEBI" id="CHEBI:57259"/>
        <dbReference type="EC" id="2.4.2.1"/>
    </reaction>
</comment>
<name>A0A5J4NR34_9TREM</name>
<sequence length="288" mass="31601">MNIRRFKGLCCSYEAIQKTAEFIRSRTTLNPTVGIICGSGLGKLASAVKNPQLIKYEDIPNFPRTNVVGHEGNLIFGTLGGKSVMVMQGRFHLYEGYGNEAIIIPIRLMKILGVETILVSNAAGGLNRNLKLGDLVIIRDHISFPGLALKNVLIGPNDERFGTRFVATSDAYDVKLRRAFQRIVQQQGHSNIVHEGVYVHVGGPTYESPAENRMLMLMGADVVGMSTVPEVIVARHAGIRVFAISLVTNVSVLSEETTEKANHQEVLDVATTRTELLSNLFTELIKQT</sequence>
<dbReference type="InterPro" id="IPR000845">
    <property type="entry name" value="Nucleoside_phosphorylase_d"/>
</dbReference>
<feature type="domain" description="Nucleoside phosphorylase" evidence="13">
    <location>
        <begin position="32"/>
        <end position="285"/>
    </location>
</feature>
<dbReference type="EMBL" id="QNGE01001281">
    <property type="protein sequence ID" value="KAA3677944.1"/>
    <property type="molecule type" value="Genomic_DNA"/>
</dbReference>
<dbReference type="FunFam" id="3.40.50.1580:FF:000004">
    <property type="entry name" value="Purine nucleoside phosphorylase"/>
    <property type="match status" value="1"/>
</dbReference>
<feature type="binding site" evidence="12">
    <location>
        <begin position="90"/>
        <end position="92"/>
    </location>
    <ligand>
        <name>phosphate</name>
        <dbReference type="ChEBI" id="CHEBI:43474"/>
    </ligand>
</feature>
<comment type="caution">
    <text evidence="14">The sequence shown here is derived from an EMBL/GenBank/DDBJ whole genome shotgun (WGS) entry which is preliminary data.</text>
</comment>
<dbReference type="UniPathway" id="UPA00606"/>
<dbReference type="GO" id="GO:0047975">
    <property type="term" value="F:guanosine phosphorylase activity"/>
    <property type="evidence" value="ECO:0007669"/>
    <property type="project" value="RHEA"/>
</dbReference>
<dbReference type="SUPFAM" id="SSF53167">
    <property type="entry name" value="Purine and uridine phosphorylases"/>
    <property type="match status" value="1"/>
</dbReference>
<keyword evidence="6 11" id="KW-0808">Transferase</keyword>
<feature type="binding site" evidence="12">
    <location>
        <position position="39"/>
    </location>
    <ligand>
        <name>phosphate</name>
        <dbReference type="ChEBI" id="CHEBI:43474"/>
    </ligand>
</feature>
<dbReference type="GO" id="GO:0004731">
    <property type="term" value="F:purine-nucleoside phosphorylase activity"/>
    <property type="evidence" value="ECO:0007669"/>
    <property type="project" value="UniProtKB-EC"/>
</dbReference>
<dbReference type="AlphaFoldDB" id="A0A5J4NR34"/>
<feature type="binding site" evidence="12">
    <location>
        <position position="207"/>
    </location>
    <ligand>
        <name>a purine D-ribonucleoside</name>
        <dbReference type="ChEBI" id="CHEBI:142355"/>
    </ligand>
</feature>
<evidence type="ECO:0000313" key="15">
    <source>
        <dbReference type="Proteomes" id="UP000324629"/>
    </source>
</evidence>
<comment type="pathway">
    <text evidence="1 11">Purine metabolism; purine nucleoside salvage.</text>
</comment>
<accession>A0A5J4NR34</accession>
<evidence type="ECO:0000256" key="6">
    <source>
        <dbReference type="ARBA" id="ARBA00022679"/>
    </source>
</evidence>
<evidence type="ECO:0000256" key="3">
    <source>
        <dbReference type="ARBA" id="ARBA00011886"/>
    </source>
</evidence>
<organism evidence="14 15">
    <name type="scientific">Paragonimus westermani</name>
    <dbReference type="NCBI Taxonomy" id="34504"/>
    <lineage>
        <taxon>Eukaryota</taxon>
        <taxon>Metazoa</taxon>
        <taxon>Spiralia</taxon>
        <taxon>Lophotrochozoa</taxon>
        <taxon>Platyhelminthes</taxon>
        <taxon>Trematoda</taxon>
        <taxon>Digenea</taxon>
        <taxon>Plagiorchiida</taxon>
        <taxon>Troglotremata</taxon>
        <taxon>Troglotrematidae</taxon>
        <taxon>Paragonimus</taxon>
    </lineage>
</organism>
<dbReference type="InterPro" id="IPR011270">
    <property type="entry name" value="Pur_Nuc_Pase_Ino/Guo-sp"/>
</dbReference>
<evidence type="ECO:0000256" key="8">
    <source>
        <dbReference type="ARBA" id="ARBA00023929"/>
    </source>
</evidence>
<dbReference type="GO" id="GO:0009116">
    <property type="term" value="P:nucleoside metabolic process"/>
    <property type="evidence" value="ECO:0007669"/>
    <property type="project" value="InterPro"/>
</dbReference>
<protein>
    <recommendedName>
        <fullName evidence="4 11">Purine nucleoside phosphorylase</fullName>
        <ecNumber evidence="3 11">2.4.2.1</ecNumber>
    </recommendedName>
    <alternativeName>
        <fullName evidence="11">Inosine-guanosine phosphorylase</fullName>
    </alternativeName>
</protein>
<comment type="catalytic activity">
    <reaction evidence="7">
        <text>inosine + phosphate = alpha-D-ribose 1-phosphate + hypoxanthine</text>
        <dbReference type="Rhea" id="RHEA:27646"/>
        <dbReference type="ChEBI" id="CHEBI:17368"/>
        <dbReference type="ChEBI" id="CHEBI:17596"/>
        <dbReference type="ChEBI" id="CHEBI:43474"/>
        <dbReference type="ChEBI" id="CHEBI:57720"/>
        <dbReference type="EC" id="2.4.2.1"/>
    </reaction>
</comment>
<dbReference type="EC" id="2.4.2.1" evidence="3 11"/>
<dbReference type="InterPro" id="IPR035994">
    <property type="entry name" value="Nucleoside_phosphorylase_sf"/>
</dbReference>
<comment type="catalytic activity">
    <reaction evidence="8">
        <text>2'-deoxyguanosine + phosphate = 2-deoxy-alpha-D-ribose 1-phosphate + guanine</text>
        <dbReference type="Rhea" id="RHEA:27738"/>
        <dbReference type="ChEBI" id="CHEBI:16235"/>
        <dbReference type="ChEBI" id="CHEBI:17172"/>
        <dbReference type="ChEBI" id="CHEBI:43474"/>
        <dbReference type="ChEBI" id="CHEBI:57259"/>
        <dbReference type="EC" id="2.4.2.1"/>
    </reaction>
</comment>
<feature type="binding site" evidence="12">
    <location>
        <position position="70"/>
    </location>
    <ligand>
        <name>phosphate</name>
        <dbReference type="ChEBI" id="CHEBI:43474"/>
    </ligand>
</feature>
<dbReference type="NCBIfam" id="TIGR01700">
    <property type="entry name" value="PNPH"/>
    <property type="match status" value="1"/>
</dbReference>
<dbReference type="Gene3D" id="3.40.50.1580">
    <property type="entry name" value="Nucleoside phosphorylase domain"/>
    <property type="match status" value="1"/>
</dbReference>
<evidence type="ECO:0000256" key="2">
    <source>
        <dbReference type="ARBA" id="ARBA00006751"/>
    </source>
</evidence>
<dbReference type="GO" id="GO:0005737">
    <property type="term" value="C:cytoplasm"/>
    <property type="evidence" value="ECO:0007669"/>
    <property type="project" value="TreeGrafter"/>
</dbReference>
<keyword evidence="15" id="KW-1185">Reference proteome</keyword>
<evidence type="ECO:0000259" key="13">
    <source>
        <dbReference type="Pfam" id="PF01048"/>
    </source>
</evidence>
<reference evidence="14 15" key="1">
    <citation type="journal article" date="2019" name="Gigascience">
        <title>Whole-genome sequence of the oriental lung fluke Paragonimus westermani.</title>
        <authorList>
            <person name="Oey H."/>
            <person name="Zakrzewski M."/>
            <person name="Narain K."/>
            <person name="Devi K.R."/>
            <person name="Agatsuma T."/>
            <person name="Nawaratna S."/>
            <person name="Gobert G.N."/>
            <person name="Jones M.K."/>
            <person name="Ragan M.A."/>
            <person name="McManus D.P."/>
            <person name="Krause L."/>
        </authorList>
    </citation>
    <scope>NUCLEOTIDE SEQUENCE [LARGE SCALE GENOMIC DNA]</scope>
    <source>
        <strain evidence="14 15">IND2009</strain>
    </source>
</reference>
<dbReference type="NCBIfam" id="TIGR01697">
    <property type="entry name" value="PNPH-PUNA-XAPA"/>
    <property type="match status" value="1"/>
</dbReference>
<dbReference type="NCBIfam" id="NF006054">
    <property type="entry name" value="PRK08202.1"/>
    <property type="match status" value="1"/>
</dbReference>
<evidence type="ECO:0000256" key="5">
    <source>
        <dbReference type="ARBA" id="ARBA00022676"/>
    </source>
</evidence>
<evidence type="ECO:0000256" key="11">
    <source>
        <dbReference type="PIRNR" id="PIRNR000477"/>
    </source>
</evidence>
<keyword evidence="5 11" id="KW-0328">Glycosyltransferase</keyword>
<evidence type="ECO:0000313" key="14">
    <source>
        <dbReference type="EMBL" id="KAA3677944.1"/>
    </source>
</evidence>
<gene>
    <name evidence="14" type="ORF">DEA37_0006650</name>
</gene>
<dbReference type="PANTHER" id="PTHR11904">
    <property type="entry name" value="METHYLTHIOADENOSINE/PURINE NUCLEOSIDE PHOSPHORYLASE"/>
    <property type="match status" value="1"/>
</dbReference>
<dbReference type="Proteomes" id="UP000324629">
    <property type="component" value="Unassembled WGS sequence"/>
</dbReference>
<dbReference type="Pfam" id="PF01048">
    <property type="entry name" value="PNP_UDP_1"/>
    <property type="match status" value="1"/>
</dbReference>
<proteinExistence type="inferred from homology"/>
<evidence type="ECO:0000256" key="9">
    <source>
        <dbReference type="ARBA" id="ARBA00023950"/>
    </source>
</evidence>
<evidence type="ECO:0000256" key="1">
    <source>
        <dbReference type="ARBA" id="ARBA00005058"/>
    </source>
</evidence>
<feature type="binding site" evidence="12">
    <location>
        <position position="249"/>
    </location>
    <ligand>
        <name>a purine D-ribonucleoside</name>
        <dbReference type="ChEBI" id="CHEBI:142355"/>
    </ligand>
</feature>
<comment type="similarity">
    <text evidence="2 11">Belongs to the PNP/MTAP phosphorylase family.</text>
</comment>
<evidence type="ECO:0000256" key="12">
    <source>
        <dbReference type="PIRSR" id="PIRSR000477-2"/>
    </source>
</evidence>
<dbReference type="PANTHER" id="PTHR11904:SF9">
    <property type="entry name" value="PURINE NUCLEOSIDE PHOSPHORYLASE-RELATED"/>
    <property type="match status" value="1"/>
</dbReference>
<evidence type="ECO:0000256" key="4">
    <source>
        <dbReference type="ARBA" id="ARBA00013834"/>
    </source>
</evidence>
<feature type="binding site" evidence="12">
    <location>
        <position position="226"/>
    </location>
    <ligand>
        <name>phosphate</name>
        <dbReference type="ChEBI" id="CHEBI:43474"/>
    </ligand>
</feature>
<dbReference type="PIRSF" id="PIRSF000477">
    <property type="entry name" value="PurNPase"/>
    <property type="match status" value="1"/>
</dbReference>
<comment type="catalytic activity">
    <reaction evidence="10">
        <text>guanosine + phosphate = alpha-D-ribose 1-phosphate + guanine</text>
        <dbReference type="Rhea" id="RHEA:13233"/>
        <dbReference type="ChEBI" id="CHEBI:16235"/>
        <dbReference type="ChEBI" id="CHEBI:16750"/>
        <dbReference type="ChEBI" id="CHEBI:43474"/>
        <dbReference type="ChEBI" id="CHEBI:57720"/>
        <dbReference type="EC" id="2.4.2.1"/>
    </reaction>
</comment>
<dbReference type="InterPro" id="IPR011268">
    <property type="entry name" value="Purine_phosphorylase"/>
</dbReference>
<comment type="function">
    <text evidence="11">The purine nucleoside phosphorylases catalyze the phosphorolytic breakdown of the N-glycosidic bond in the beta-(deoxy)ribonucleoside molecules, with the formation of the corresponding free purine bases and pentose-1-phosphate.</text>
</comment>
<evidence type="ECO:0000256" key="10">
    <source>
        <dbReference type="ARBA" id="ARBA00023970"/>
    </source>
</evidence>